<organism evidence="2 3">
    <name type="scientific">Methylorubrum rhodinum</name>
    <dbReference type="NCBI Taxonomy" id="29428"/>
    <lineage>
        <taxon>Bacteria</taxon>
        <taxon>Pseudomonadati</taxon>
        <taxon>Pseudomonadota</taxon>
        <taxon>Alphaproteobacteria</taxon>
        <taxon>Hyphomicrobiales</taxon>
        <taxon>Methylobacteriaceae</taxon>
        <taxon>Methylorubrum</taxon>
    </lineage>
</organism>
<dbReference type="EMBL" id="JACHOP010000003">
    <property type="protein sequence ID" value="MBB5756467.1"/>
    <property type="molecule type" value="Genomic_DNA"/>
</dbReference>
<proteinExistence type="predicted"/>
<feature type="region of interest" description="Disordered" evidence="1">
    <location>
        <begin position="62"/>
        <end position="89"/>
    </location>
</feature>
<dbReference type="Proteomes" id="UP000583454">
    <property type="component" value="Unassembled WGS sequence"/>
</dbReference>
<evidence type="ECO:0000313" key="3">
    <source>
        <dbReference type="Proteomes" id="UP000583454"/>
    </source>
</evidence>
<protein>
    <submittedName>
        <fullName evidence="2">Uncharacterized protein</fullName>
    </submittedName>
</protein>
<dbReference type="RefSeq" id="WP_183566284.1">
    <property type="nucleotide sequence ID" value="NZ_JACHOP010000003.1"/>
</dbReference>
<feature type="compositionally biased region" description="Low complexity" evidence="1">
    <location>
        <begin position="72"/>
        <end position="89"/>
    </location>
</feature>
<keyword evidence="3" id="KW-1185">Reference proteome</keyword>
<comment type="caution">
    <text evidence="2">The sequence shown here is derived from an EMBL/GenBank/DDBJ whole genome shotgun (WGS) entry which is preliminary data.</text>
</comment>
<sequence length="122" mass="12625">MPVPLDPGDDPEPASFAPVLFDVPDRLLPPVVGALPDDPGEEPEPASVAPVPFDVPELLVPDDPDPVPPARARPAVATRGAPARAAAVTRRGIPPVVPFGRRRTGLRATTFQNVAGPALLIG</sequence>
<name>A0A840ZHL3_9HYPH</name>
<feature type="region of interest" description="Disordered" evidence="1">
    <location>
        <begin position="30"/>
        <end position="50"/>
    </location>
</feature>
<accession>A0A840ZHL3</accession>
<reference evidence="2 3" key="1">
    <citation type="submission" date="2020-08" db="EMBL/GenBank/DDBJ databases">
        <title>Genomic Encyclopedia of Type Strains, Phase IV (KMG-IV): sequencing the most valuable type-strain genomes for metagenomic binning, comparative biology and taxonomic classification.</title>
        <authorList>
            <person name="Goeker M."/>
        </authorList>
    </citation>
    <scope>NUCLEOTIDE SEQUENCE [LARGE SCALE GENOMIC DNA]</scope>
    <source>
        <strain evidence="2 3">DSM 2163</strain>
    </source>
</reference>
<dbReference type="AlphaFoldDB" id="A0A840ZHL3"/>
<gene>
    <name evidence="2" type="ORF">HNR00_001165</name>
</gene>
<evidence type="ECO:0000256" key="1">
    <source>
        <dbReference type="SAM" id="MobiDB-lite"/>
    </source>
</evidence>
<evidence type="ECO:0000313" key="2">
    <source>
        <dbReference type="EMBL" id="MBB5756467.1"/>
    </source>
</evidence>